<dbReference type="SUPFAM" id="SSF69000">
    <property type="entry name" value="FAD-dependent thiol oxidase"/>
    <property type="match status" value="1"/>
</dbReference>
<evidence type="ECO:0000313" key="12">
    <source>
        <dbReference type="Proteomes" id="UP000286134"/>
    </source>
</evidence>
<dbReference type="InterPro" id="IPR036774">
    <property type="entry name" value="ERV/ALR_sulphydryl_oxid_sf"/>
</dbReference>
<dbReference type="STRING" id="212602.A0A420HA14"/>
<dbReference type="AlphaFoldDB" id="A0A420HA14"/>
<dbReference type="EMBL" id="MCFK01009911">
    <property type="protein sequence ID" value="RKF54276.1"/>
    <property type="molecule type" value="Genomic_DNA"/>
</dbReference>
<comment type="subcellular location">
    <subcellularLocation>
        <location evidence="2">Mitochondrion intermembrane space</location>
    </subcellularLocation>
</comment>
<comment type="caution">
    <text evidence="11">The sequence shown here is derived from an EMBL/GenBank/DDBJ whole genome shotgun (WGS) entry which is preliminary data.</text>
</comment>
<organism evidence="11 12">
    <name type="scientific">Erysiphe neolycopersici</name>
    <dbReference type="NCBI Taxonomy" id="212602"/>
    <lineage>
        <taxon>Eukaryota</taxon>
        <taxon>Fungi</taxon>
        <taxon>Dikarya</taxon>
        <taxon>Ascomycota</taxon>
        <taxon>Pezizomycotina</taxon>
        <taxon>Leotiomycetes</taxon>
        <taxon>Erysiphales</taxon>
        <taxon>Erysiphaceae</taxon>
        <taxon>Erysiphe</taxon>
    </lineage>
</organism>
<dbReference type="Pfam" id="PF04777">
    <property type="entry name" value="Evr1_Alr"/>
    <property type="match status" value="1"/>
</dbReference>
<dbReference type="InterPro" id="IPR017905">
    <property type="entry name" value="ERV/ALR_sulphydryl_oxidase"/>
</dbReference>
<comment type="catalytic activity">
    <reaction evidence="8">
        <text>2 R'C(R)SH + O2 = R'C(R)S-S(R)CR' + H2O2</text>
        <dbReference type="Rhea" id="RHEA:17357"/>
        <dbReference type="ChEBI" id="CHEBI:15379"/>
        <dbReference type="ChEBI" id="CHEBI:16240"/>
        <dbReference type="ChEBI" id="CHEBI:16520"/>
        <dbReference type="ChEBI" id="CHEBI:17412"/>
        <dbReference type="EC" id="1.8.3.2"/>
    </reaction>
</comment>
<dbReference type="GO" id="GO:0016971">
    <property type="term" value="F:flavin-dependent sulfhydryl oxidase activity"/>
    <property type="evidence" value="ECO:0007669"/>
    <property type="project" value="InterPro"/>
</dbReference>
<dbReference type="EC" id="1.8.3.2" evidence="8"/>
<dbReference type="FunFam" id="1.20.120.310:FF:000003">
    <property type="entry name" value="Sulfhydryl oxidase"/>
    <property type="match status" value="1"/>
</dbReference>
<accession>A0A420HA14</accession>
<keyword evidence="7" id="KW-1015">Disulfide bond</keyword>
<keyword evidence="3 8" id="KW-0285">Flavoprotein</keyword>
<feature type="region of interest" description="Disordered" evidence="9">
    <location>
        <begin position="1"/>
        <end position="28"/>
    </location>
</feature>
<proteinExistence type="predicted"/>
<evidence type="ECO:0000256" key="3">
    <source>
        <dbReference type="ARBA" id="ARBA00022630"/>
    </source>
</evidence>
<evidence type="ECO:0000256" key="5">
    <source>
        <dbReference type="ARBA" id="ARBA00023002"/>
    </source>
</evidence>
<reference evidence="11 12" key="1">
    <citation type="journal article" date="2018" name="BMC Genomics">
        <title>Comparative genome analyses reveal sequence features reflecting distinct modes of host-adaptation between dicot and monocot powdery mildew.</title>
        <authorList>
            <person name="Wu Y."/>
            <person name="Ma X."/>
            <person name="Pan Z."/>
            <person name="Kale S.D."/>
            <person name="Song Y."/>
            <person name="King H."/>
            <person name="Zhang Q."/>
            <person name="Presley C."/>
            <person name="Deng X."/>
            <person name="Wei C.I."/>
            <person name="Xiao S."/>
        </authorList>
    </citation>
    <scope>NUCLEOTIDE SEQUENCE [LARGE SCALE GENOMIC DNA]</scope>
    <source>
        <strain evidence="11">UMSG2</strain>
    </source>
</reference>
<evidence type="ECO:0000313" key="11">
    <source>
        <dbReference type="EMBL" id="RKF54276.1"/>
    </source>
</evidence>
<feature type="compositionally biased region" description="Polar residues" evidence="9">
    <location>
        <begin position="11"/>
        <end position="28"/>
    </location>
</feature>
<dbReference type="PANTHER" id="PTHR12645:SF0">
    <property type="entry name" value="FAD-LINKED SULFHYDRYL OXIDASE ALR"/>
    <property type="match status" value="1"/>
</dbReference>
<dbReference type="OrthoDB" id="17199at2759"/>
<gene>
    <name evidence="11" type="ORF">OnM2_099009</name>
</gene>
<feature type="domain" description="ERV/ALR sulfhydryl oxidase" evidence="10">
    <location>
        <begin position="77"/>
        <end position="177"/>
    </location>
</feature>
<name>A0A420HA14_9PEZI</name>
<dbReference type="InterPro" id="IPR039799">
    <property type="entry name" value="ALR/ERV"/>
</dbReference>
<evidence type="ECO:0000256" key="4">
    <source>
        <dbReference type="ARBA" id="ARBA00022827"/>
    </source>
</evidence>
<feature type="compositionally biased region" description="Polar residues" evidence="9">
    <location>
        <begin position="60"/>
        <end position="70"/>
    </location>
</feature>
<dbReference type="Gene3D" id="1.20.120.310">
    <property type="entry name" value="ERV/ALR sulfhydryl oxidase domain"/>
    <property type="match status" value="1"/>
</dbReference>
<comment type="cofactor">
    <cofactor evidence="1 8">
        <name>FAD</name>
        <dbReference type="ChEBI" id="CHEBI:57692"/>
    </cofactor>
</comment>
<keyword evidence="12" id="KW-1185">Reference proteome</keyword>
<dbReference type="Proteomes" id="UP000286134">
    <property type="component" value="Unassembled WGS sequence"/>
</dbReference>
<dbReference type="GO" id="GO:0005758">
    <property type="term" value="C:mitochondrial intermembrane space"/>
    <property type="evidence" value="ECO:0007669"/>
    <property type="project" value="UniProtKB-SubCell"/>
</dbReference>
<feature type="region of interest" description="Disordered" evidence="9">
    <location>
        <begin position="56"/>
        <end position="76"/>
    </location>
</feature>
<evidence type="ECO:0000256" key="8">
    <source>
        <dbReference type="RuleBase" id="RU371123"/>
    </source>
</evidence>
<evidence type="ECO:0000256" key="2">
    <source>
        <dbReference type="ARBA" id="ARBA00004569"/>
    </source>
</evidence>
<dbReference type="GO" id="GO:0050660">
    <property type="term" value="F:flavin adenine dinucleotide binding"/>
    <property type="evidence" value="ECO:0007669"/>
    <property type="project" value="TreeGrafter"/>
</dbReference>
<dbReference type="PANTHER" id="PTHR12645">
    <property type="entry name" value="ALR/ERV"/>
    <property type="match status" value="1"/>
</dbReference>
<evidence type="ECO:0000256" key="1">
    <source>
        <dbReference type="ARBA" id="ARBA00001974"/>
    </source>
</evidence>
<sequence>MADETRDENKSYVTASNPAAKPSNGTNSVVLGKDGKPCRACSSSVAFSSWASEAKKFGKSPNSTITTHNKSIPPDDCPPDVEALGRSSWTLLHSIAASYPVEPSVSQRSNVTQFLKLFAKLYPCWVCAEDFEAYIKENRIRVDSRQELGKWMCEAHNDVNKKLGKDIFDCQKWEERWRTGWKNGRCD</sequence>
<evidence type="ECO:0000256" key="9">
    <source>
        <dbReference type="SAM" id="MobiDB-lite"/>
    </source>
</evidence>
<keyword evidence="6" id="KW-0496">Mitochondrion</keyword>
<keyword evidence="5 8" id="KW-0560">Oxidoreductase</keyword>
<keyword evidence="4 8" id="KW-0274">FAD</keyword>
<dbReference type="PROSITE" id="PS51324">
    <property type="entry name" value="ERV_ALR"/>
    <property type="match status" value="1"/>
</dbReference>
<protein>
    <recommendedName>
        <fullName evidence="8">Sulfhydryl oxidase</fullName>
        <ecNumber evidence="8">1.8.3.2</ecNumber>
    </recommendedName>
</protein>
<evidence type="ECO:0000256" key="7">
    <source>
        <dbReference type="ARBA" id="ARBA00023157"/>
    </source>
</evidence>
<evidence type="ECO:0000256" key="6">
    <source>
        <dbReference type="ARBA" id="ARBA00023128"/>
    </source>
</evidence>
<evidence type="ECO:0000259" key="10">
    <source>
        <dbReference type="PROSITE" id="PS51324"/>
    </source>
</evidence>